<keyword evidence="7" id="KW-1015">Disulfide bond</keyword>
<dbReference type="GO" id="GO:0003756">
    <property type="term" value="F:protein disulfide isomerase activity"/>
    <property type="evidence" value="ECO:0007669"/>
    <property type="project" value="UniProtKB-EC"/>
</dbReference>
<reference evidence="12 13" key="2">
    <citation type="submission" date="2018-11" db="EMBL/GenBank/DDBJ databases">
        <authorList>
            <consortium name="Pathogen Informatics"/>
        </authorList>
    </citation>
    <scope>NUCLEOTIDE SEQUENCE [LARGE SCALE GENOMIC DNA]</scope>
</reference>
<dbReference type="PANTHER" id="PTHR45815">
    <property type="entry name" value="PROTEIN DISULFIDE-ISOMERASE A6"/>
    <property type="match status" value="1"/>
</dbReference>
<evidence type="ECO:0000256" key="2">
    <source>
        <dbReference type="ARBA" id="ARBA00006347"/>
    </source>
</evidence>
<dbReference type="OrthoDB" id="10264505at2759"/>
<comment type="similarity">
    <text evidence="2 10">Belongs to the protein disulfide isomerase family.</text>
</comment>
<evidence type="ECO:0000256" key="6">
    <source>
        <dbReference type="ARBA" id="ARBA00022824"/>
    </source>
</evidence>
<dbReference type="InterPro" id="IPR017937">
    <property type="entry name" value="Thioredoxin_CS"/>
</dbReference>
<feature type="domain" description="Thioredoxin" evidence="11">
    <location>
        <begin position="1"/>
        <end position="105"/>
    </location>
</feature>
<dbReference type="PANTHER" id="PTHR45815:SF3">
    <property type="entry name" value="PROTEIN DISULFIDE-ISOMERASE A6"/>
    <property type="match status" value="1"/>
</dbReference>
<proteinExistence type="inferred from homology"/>
<dbReference type="Pfam" id="PF00085">
    <property type="entry name" value="Thioredoxin"/>
    <property type="match status" value="2"/>
</dbReference>
<evidence type="ECO:0000256" key="7">
    <source>
        <dbReference type="ARBA" id="ARBA00023157"/>
    </source>
</evidence>
<protein>
    <recommendedName>
        <fullName evidence="3">protein disulfide-isomerase</fullName>
        <ecNumber evidence="3">5.3.4.1</ecNumber>
    </recommendedName>
</protein>
<dbReference type="InterPro" id="IPR013766">
    <property type="entry name" value="Thioredoxin_domain"/>
</dbReference>
<keyword evidence="9" id="KW-0676">Redox-active center</keyword>
<dbReference type="Gene3D" id="3.40.30.10">
    <property type="entry name" value="Glutaredoxin"/>
    <property type="match status" value="2"/>
</dbReference>
<dbReference type="GO" id="GO:0005788">
    <property type="term" value="C:endoplasmic reticulum lumen"/>
    <property type="evidence" value="ECO:0007669"/>
    <property type="project" value="TreeGrafter"/>
</dbReference>
<gene>
    <name evidence="12" type="ORF">SBAD_LOCUS4980</name>
</gene>
<sequence>MLFYFNVRLSQFLPVIDSDSVWVVEFYAPWCGHCQAFAPEFAKLAKVLKGVIKVGGVNMVDHASVGAPYNVKGFPTIKIFGADKQSPIDYNGEADSINELRNLVKSRIGGKTSSSKKSEKVLLDDSNFEEKITSSDDMWLVEFFAPWCGHCKNLAPHWAAAATELRGKVKLAAIDATANTAMAQKFGIQGFPTIKMFPSGSKKLEDAVDYDGGRTSSDIVQWALNKLAENVPPPEVVQITDKEVFDKACSKSQLCVISFFPHILDCQSKCRNDYLSVLHDMGEKYKKHMWGWIWAEAGAQPKLEEAMSVVNARKVKHSIFKGSFDRQGISEFLR</sequence>
<evidence type="ECO:0000256" key="1">
    <source>
        <dbReference type="ARBA" id="ARBA00001182"/>
    </source>
</evidence>
<evidence type="ECO:0000313" key="12">
    <source>
        <dbReference type="EMBL" id="VDP05920.1"/>
    </source>
</evidence>
<evidence type="ECO:0000256" key="3">
    <source>
        <dbReference type="ARBA" id="ARBA00012723"/>
    </source>
</evidence>
<accession>A0A183IMY4</accession>
<keyword evidence="6" id="KW-0256">Endoplasmic reticulum</keyword>
<dbReference type="WBParaSite" id="SBAD_0000518501-mRNA-1">
    <property type="protein sequence ID" value="SBAD_0000518501-mRNA-1"/>
    <property type="gene ID" value="SBAD_0000518501"/>
</dbReference>
<dbReference type="SUPFAM" id="SSF52833">
    <property type="entry name" value="Thioredoxin-like"/>
    <property type="match status" value="2"/>
</dbReference>
<dbReference type="EMBL" id="UZAM01008671">
    <property type="protein sequence ID" value="VDP05920.1"/>
    <property type="molecule type" value="Genomic_DNA"/>
</dbReference>
<evidence type="ECO:0000256" key="9">
    <source>
        <dbReference type="ARBA" id="ARBA00023284"/>
    </source>
</evidence>
<evidence type="ECO:0000313" key="14">
    <source>
        <dbReference type="WBParaSite" id="SBAD_0000518501-mRNA-1"/>
    </source>
</evidence>
<comment type="catalytic activity">
    <reaction evidence="1">
        <text>Catalyzes the rearrangement of -S-S- bonds in proteins.</text>
        <dbReference type="EC" id="5.3.4.1"/>
    </reaction>
</comment>
<dbReference type="PROSITE" id="PS00194">
    <property type="entry name" value="THIOREDOXIN_1"/>
    <property type="match status" value="2"/>
</dbReference>
<dbReference type="FunFam" id="3.40.30.10:FF:000032">
    <property type="entry name" value="Protein disulfide-isomerase A6 homolog"/>
    <property type="match status" value="1"/>
</dbReference>
<dbReference type="AlphaFoldDB" id="A0A183IMY4"/>
<evidence type="ECO:0000256" key="4">
    <source>
        <dbReference type="ARBA" id="ARBA00022729"/>
    </source>
</evidence>
<dbReference type="EC" id="5.3.4.1" evidence="3"/>
<dbReference type="InterPro" id="IPR005788">
    <property type="entry name" value="PDI_thioredoxin-like_dom"/>
</dbReference>
<evidence type="ECO:0000313" key="13">
    <source>
        <dbReference type="Proteomes" id="UP000270296"/>
    </source>
</evidence>
<keyword evidence="4" id="KW-0732">Signal</keyword>
<feature type="domain" description="Thioredoxin" evidence="11">
    <location>
        <begin position="106"/>
        <end position="229"/>
    </location>
</feature>
<reference evidence="14" key="1">
    <citation type="submission" date="2016-06" db="UniProtKB">
        <authorList>
            <consortium name="WormBaseParasite"/>
        </authorList>
    </citation>
    <scope>IDENTIFICATION</scope>
</reference>
<evidence type="ECO:0000259" key="11">
    <source>
        <dbReference type="PROSITE" id="PS51352"/>
    </source>
</evidence>
<dbReference type="Proteomes" id="UP000270296">
    <property type="component" value="Unassembled WGS sequence"/>
</dbReference>
<name>A0A183IMY4_9BILA</name>
<keyword evidence="8" id="KW-0413">Isomerase</keyword>
<dbReference type="InterPro" id="IPR036249">
    <property type="entry name" value="Thioredoxin-like_sf"/>
</dbReference>
<evidence type="ECO:0000256" key="8">
    <source>
        <dbReference type="ARBA" id="ARBA00023235"/>
    </source>
</evidence>
<organism evidence="14">
    <name type="scientific">Soboliphyme baturini</name>
    <dbReference type="NCBI Taxonomy" id="241478"/>
    <lineage>
        <taxon>Eukaryota</taxon>
        <taxon>Metazoa</taxon>
        <taxon>Ecdysozoa</taxon>
        <taxon>Nematoda</taxon>
        <taxon>Enoplea</taxon>
        <taxon>Dorylaimia</taxon>
        <taxon>Dioctophymatida</taxon>
        <taxon>Dioctophymatoidea</taxon>
        <taxon>Soboliphymatidae</taxon>
        <taxon>Soboliphyme</taxon>
    </lineage>
</organism>
<dbReference type="GO" id="GO:0034976">
    <property type="term" value="P:response to endoplasmic reticulum stress"/>
    <property type="evidence" value="ECO:0007669"/>
    <property type="project" value="TreeGrafter"/>
</dbReference>
<keyword evidence="13" id="KW-1185">Reference proteome</keyword>
<keyword evidence="5" id="KW-0677">Repeat</keyword>
<evidence type="ECO:0000256" key="10">
    <source>
        <dbReference type="RuleBase" id="RU004208"/>
    </source>
</evidence>
<evidence type="ECO:0000256" key="5">
    <source>
        <dbReference type="ARBA" id="ARBA00022737"/>
    </source>
</evidence>
<dbReference type="NCBIfam" id="TIGR01126">
    <property type="entry name" value="pdi_dom"/>
    <property type="match status" value="1"/>
</dbReference>
<dbReference type="PROSITE" id="PS51352">
    <property type="entry name" value="THIOREDOXIN_2"/>
    <property type="match status" value="2"/>
</dbReference>
<dbReference type="CDD" id="cd03001">
    <property type="entry name" value="PDI_a_P5"/>
    <property type="match status" value="1"/>
</dbReference>
<dbReference type="PRINTS" id="PR00421">
    <property type="entry name" value="THIOREDOXIN"/>
</dbReference>
<dbReference type="GO" id="GO:0015035">
    <property type="term" value="F:protein-disulfide reductase activity"/>
    <property type="evidence" value="ECO:0007669"/>
    <property type="project" value="TreeGrafter"/>
</dbReference>